<sequence>VDTLVLQRLTAELDVKLRGTRIRQVYALPKDDVVLACGSRKTLRLWFSAAPNQPHLYLRPGQHPTPTQPPGFAMAARRFLNGRRIEAIEAVPGERIVELHTTGTDAIRVVFELIPRRATALIVDHTEQVRAAWKPQRGRPAVGEPYTAPVADGRTAIGELDAKIWSSLSSSVDSHDLVRGLLRSIAGMSPLTAREITARHRSGVPLRMAAQMEVERAAKEPMAARIYSPVRLNELACLPSVRKFVVAPFLMRHIEKTPETLCLKEFSTLSEAVATFYPLQAKLMALEIARHGLRSGIDGGIARLLRTLDAVSEDANAAGDAEQHRRWADLLLTHPHTKLTQAIARVPDAFGDGNPVEIPVDPSRSVVDNAQAYYQRARRAQRSAKRTTKRYRELKARITALRQLSSEVAVARKIRDCQRLAKGALNQGVKIATSAWSIAEAPFSVEKETTGNKPPSIETPIGLSKKSHRTRHGQDKLRRGAAGIDVFTSSDGFKIFVGRNADANERVTHKLARPNDFWLHAEGPGSHVVIRNPERIKEPSQVALQEAASLAAYFSSARGATKANVRWT</sequence>
<dbReference type="GO" id="GO:1990112">
    <property type="term" value="C:RQC complex"/>
    <property type="evidence" value="ECO:0007669"/>
    <property type="project" value="TreeGrafter"/>
</dbReference>
<proteinExistence type="predicted"/>
<feature type="non-terminal residue" evidence="4">
    <location>
        <position position="1"/>
    </location>
</feature>
<feature type="coiled-coil region" evidence="1">
    <location>
        <begin position="377"/>
        <end position="404"/>
    </location>
</feature>
<evidence type="ECO:0000259" key="3">
    <source>
        <dbReference type="Pfam" id="PF05670"/>
    </source>
</evidence>
<dbReference type="Pfam" id="PF05833">
    <property type="entry name" value="NFACT_N"/>
    <property type="match status" value="1"/>
</dbReference>
<dbReference type="GO" id="GO:0043023">
    <property type="term" value="F:ribosomal large subunit binding"/>
    <property type="evidence" value="ECO:0007669"/>
    <property type="project" value="TreeGrafter"/>
</dbReference>
<accession>A0A381X107</accession>
<evidence type="ECO:0000256" key="1">
    <source>
        <dbReference type="SAM" id="Coils"/>
    </source>
</evidence>
<protein>
    <recommendedName>
        <fullName evidence="3">NFACT RNA-binding domain-containing protein</fullName>
    </recommendedName>
</protein>
<feature type="region of interest" description="Disordered" evidence="2">
    <location>
        <begin position="446"/>
        <end position="476"/>
    </location>
</feature>
<dbReference type="Gene3D" id="2.30.310.10">
    <property type="entry name" value="ibrinogen binding protein from staphylococcus aureus domain"/>
    <property type="match status" value="1"/>
</dbReference>
<dbReference type="GO" id="GO:0072344">
    <property type="term" value="P:rescue of stalled ribosome"/>
    <property type="evidence" value="ECO:0007669"/>
    <property type="project" value="TreeGrafter"/>
</dbReference>
<name>A0A381X107_9ZZZZ</name>
<gene>
    <name evidence="4" type="ORF">METZ01_LOCUS111269</name>
</gene>
<reference evidence="4" key="1">
    <citation type="submission" date="2018-05" db="EMBL/GenBank/DDBJ databases">
        <authorList>
            <person name="Lanie J.A."/>
            <person name="Ng W.-L."/>
            <person name="Kazmierczak K.M."/>
            <person name="Andrzejewski T.M."/>
            <person name="Davidsen T.M."/>
            <person name="Wayne K.J."/>
            <person name="Tettelin H."/>
            <person name="Glass J.I."/>
            <person name="Rusch D."/>
            <person name="Podicherti R."/>
            <person name="Tsui H.-C.T."/>
            <person name="Winkler M.E."/>
        </authorList>
    </citation>
    <scope>NUCLEOTIDE SEQUENCE</scope>
</reference>
<evidence type="ECO:0000256" key="2">
    <source>
        <dbReference type="SAM" id="MobiDB-lite"/>
    </source>
</evidence>
<dbReference type="EMBL" id="UINC01013537">
    <property type="protein sequence ID" value="SVA58415.1"/>
    <property type="molecule type" value="Genomic_DNA"/>
</dbReference>
<organism evidence="4">
    <name type="scientific">marine metagenome</name>
    <dbReference type="NCBI Taxonomy" id="408172"/>
    <lineage>
        <taxon>unclassified sequences</taxon>
        <taxon>metagenomes</taxon>
        <taxon>ecological metagenomes</taxon>
    </lineage>
</organism>
<dbReference type="Pfam" id="PF05670">
    <property type="entry name" value="NFACT-R_1"/>
    <property type="match status" value="1"/>
</dbReference>
<keyword evidence="1" id="KW-0175">Coiled coil</keyword>
<dbReference type="PANTHER" id="PTHR15239">
    <property type="entry name" value="NUCLEAR EXPORT MEDIATOR FACTOR NEMF"/>
    <property type="match status" value="1"/>
</dbReference>
<evidence type="ECO:0000313" key="4">
    <source>
        <dbReference type="EMBL" id="SVA58415.1"/>
    </source>
</evidence>
<feature type="non-terminal residue" evidence="4">
    <location>
        <position position="568"/>
    </location>
</feature>
<dbReference type="InterPro" id="IPR051608">
    <property type="entry name" value="RQC_Subunit_NEMF"/>
</dbReference>
<dbReference type="InterPro" id="IPR008532">
    <property type="entry name" value="NFACT_RNA-bd"/>
</dbReference>
<feature type="domain" description="NFACT RNA-binding" evidence="3">
    <location>
        <begin position="486"/>
        <end position="565"/>
    </location>
</feature>
<dbReference type="AlphaFoldDB" id="A0A381X107"/>
<dbReference type="PANTHER" id="PTHR15239:SF6">
    <property type="entry name" value="RIBOSOME QUALITY CONTROL COMPLEX SUBUNIT NEMF"/>
    <property type="match status" value="1"/>
</dbReference>
<dbReference type="GO" id="GO:0000049">
    <property type="term" value="F:tRNA binding"/>
    <property type="evidence" value="ECO:0007669"/>
    <property type="project" value="TreeGrafter"/>
</dbReference>